<accession>A0A855WZ48</accession>
<dbReference type="Proteomes" id="UP000250918">
    <property type="component" value="Unassembled WGS sequence"/>
</dbReference>
<dbReference type="EMBL" id="PQAP01000128">
    <property type="protein sequence ID" value="PWB71056.1"/>
    <property type="molecule type" value="Genomic_DNA"/>
</dbReference>
<reference evidence="1 2" key="1">
    <citation type="journal article" date="2018" name="ISME J.">
        <title>A methanotrophic archaeon couples anaerobic oxidation of methane to Fe(III) reduction.</title>
        <authorList>
            <person name="Cai C."/>
            <person name="Leu A.O."/>
            <person name="Xie G.J."/>
            <person name="Guo J."/>
            <person name="Feng Y."/>
            <person name="Zhao J.X."/>
            <person name="Tyson G.W."/>
            <person name="Yuan Z."/>
            <person name="Hu S."/>
        </authorList>
    </citation>
    <scope>NUCLEOTIDE SEQUENCE [LARGE SCALE GENOMIC DNA]</scope>
    <source>
        <strain evidence="1">FeB_12</strain>
    </source>
</reference>
<organism evidence="1 2">
    <name type="scientific">candidate division GN15 bacterium</name>
    <dbReference type="NCBI Taxonomy" id="2072418"/>
    <lineage>
        <taxon>Bacteria</taxon>
        <taxon>candidate division GN15</taxon>
    </lineage>
</organism>
<protein>
    <submittedName>
        <fullName evidence="1">Uncharacterized protein</fullName>
    </submittedName>
</protein>
<evidence type="ECO:0000313" key="2">
    <source>
        <dbReference type="Proteomes" id="UP000250918"/>
    </source>
</evidence>
<comment type="caution">
    <text evidence="1">The sequence shown here is derived from an EMBL/GenBank/DDBJ whole genome shotgun (WGS) entry which is preliminary data.</text>
</comment>
<sequence>MALPRVPVANSVNQVPLDESASTSGTSFGMRGSAFASPTYRITGCIDSLSGPAIFRSSRALLLSSARGTVAISKVKPLSTRLTVSDSPRAFFLATSSNTTVSTRAPTTAATILRIRINYFLTRAPRS</sequence>
<dbReference type="AlphaFoldDB" id="A0A855WZ48"/>
<proteinExistence type="predicted"/>
<gene>
    <name evidence="1" type="ORF">C3F09_08340</name>
</gene>
<evidence type="ECO:0000313" key="1">
    <source>
        <dbReference type="EMBL" id="PWB71056.1"/>
    </source>
</evidence>
<name>A0A855WZ48_9BACT</name>